<dbReference type="InterPro" id="IPR002052">
    <property type="entry name" value="DNA_methylase_N6_adenine_CS"/>
</dbReference>
<dbReference type="STRING" id="1387277.SAMN06295998_1454"/>
<evidence type="ECO:0000313" key="1">
    <source>
        <dbReference type="EMBL" id="SMD12996.1"/>
    </source>
</evidence>
<name>A0A1W2EUX2_9RHOB</name>
<dbReference type="GO" id="GO:0008168">
    <property type="term" value="F:methyltransferase activity"/>
    <property type="evidence" value="ECO:0007669"/>
    <property type="project" value="InterPro"/>
</dbReference>
<dbReference type="PROSITE" id="PS00092">
    <property type="entry name" value="N6_MTASE"/>
    <property type="match status" value="1"/>
</dbReference>
<dbReference type="SUPFAM" id="SSF53335">
    <property type="entry name" value="S-adenosyl-L-methionine-dependent methyltransferases"/>
    <property type="match status" value="1"/>
</dbReference>
<gene>
    <name evidence="1" type="ORF">SAMN06295998_1454</name>
</gene>
<sequence length="225" mass="25663">MAQRSEAKDSLDNFPTPPWATRALVEHIIERGNERFLRSMSCLEPACGAGHMAKTLSEYFGSVIASDIFPYGYGSVENFLDRDEASETFDWVITNPPFKFAEDFINKSLRISTRGVAMLVRTVFIESVGRYDRIFSKNPPQKFAQFSERVPMVKGRLDKKASTATGYSWIVWEKNISPEPRLLWVPPCRKSLERDEDYVEALSSGPFSERYEASLKIEASQKKLL</sequence>
<dbReference type="EMBL" id="FWYD01000045">
    <property type="protein sequence ID" value="SMD12996.1"/>
    <property type="molecule type" value="Genomic_DNA"/>
</dbReference>
<dbReference type="AlphaFoldDB" id="A0A1W2EUX2"/>
<evidence type="ECO:0008006" key="3">
    <source>
        <dbReference type="Google" id="ProtNLM"/>
    </source>
</evidence>
<organism evidence="1 2">
    <name type="scientific">Primorskyibacter flagellatus</name>
    <dbReference type="NCBI Taxonomy" id="1387277"/>
    <lineage>
        <taxon>Bacteria</taxon>
        <taxon>Pseudomonadati</taxon>
        <taxon>Pseudomonadota</taxon>
        <taxon>Alphaproteobacteria</taxon>
        <taxon>Rhodobacterales</taxon>
        <taxon>Roseobacteraceae</taxon>
        <taxon>Primorskyibacter</taxon>
    </lineage>
</organism>
<dbReference type="GO" id="GO:0003676">
    <property type="term" value="F:nucleic acid binding"/>
    <property type="evidence" value="ECO:0007669"/>
    <property type="project" value="InterPro"/>
</dbReference>
<dbReference type="Gene3D" id="3.40.50.150">
    <property type="entry name" value="Vaccinia Virus protein VP39"/>
    <property type="match status" value="1"/>
</dbReference>
<dbReference type="Proteomes" id="UP000192330">
    <property type="component" value="Unassembled WGS sequence"/>
</dbReference>
<keyword evidence="2" id="KW-1185">Reference proteome</keyword>
<accession>A0A1W2EUX2</accession>
<proteinExistence type="predicted"/>
<protein>
    <recommendedName>
        <fullName evidence="3">Methyltransferase</fullName>
    </recommendedName>
</protein>
<reference evidence="1 2" key="1">
    <citation type="submission" date="2017-04" db="EMBL/GenBank/DDBJ databases">
        <authorList>
            <person name="Afonso C.L."/>
            <person name="Miller P.J."/>
            <person name="Scott M.A."/>
            <person name="Spackman E."/>
            <person name="Goraichik I."/>
            <person name="Dimitrov K.M."/>
            <person name="Suarez D.L."/>
            <person name="Swayne D.E."/>
        </authorList>
    </citation>
    <scope>NUCLEOTIDE SEQUENCE [LARGE SCALE GENOMIC DNA]</scope>
    <source>
        <strain evidence="1 2">CGMCC 1.12644</strain>
    </source>
</reference>
<evidence type="ECO:0000313" key="2">
    <source>
        <dbReference type="Proteomes" id="UP000192330"/>
    </source>
</evidence>
<dbReference type="InterPro" id="IPR029063">
    <property type="entry name" value="SAM-dependent_MTases_sf"/>
</dbReference>
<dbReference type="GO" id="GO:0032259">
    <property type="term" value="P:methylation"/>
    <property type="evidence" value="ECO:0007669"/>
    <property type="project" value="InterPro"/>
</dbReference>
<dbReference type="PRINTS" id="PR00507">
    <property type="entry name" value="N12N6MTFRASE"/>
</dbReference>